<proteinExistence type="predicted"/>
<evidence type="ECO:0000256" key="1">
    <source>
        <dbReference type="SAM" id="SignalP"/>
    </source>
</evidence>
<dbReference type="STRING" id="1122216.GCA_000423385_00094"/>
<evidence type="ECO:0000313" key="2">
    <source>
        <dbReference type="EMBL" id="STY72292.1"/>
    </source>
</evidence>
<dbReference type="EMBL" id="UGPP01000001">
    <property type="protein sequence ID" value="STY72292.1"/>
    <property type="molecule type" value="Genomic_DNA"/>
</dbReference>
<dbReference type="Proteomes" id="UP000255234">
    <property type="component" value="Unassembled WGS sequence"/>
</dbReference>
<sequence>MKKLKVFLAVGLLCCGLSMSIAEAKTMTLDKTKVLVPQGFSVANDDLKFKKGTVVELNENNEVITGVLNRDIALRPTGWRNVINDYYEESNNSIFYPRIFHPFTSVSIPFPTYAHIRYKGNKPVTFATDGTVLSGTIDEEVTVSVNKDKYGLITFEDQYELGFYPDGSVKNGRLRDDALLRPYGFKTGLAGDEMAGFVEFAGGKDISFSKEGYVTSGVLKKAISWQQPDGTMVTLPAKTMISFINGQARY</sequence>
<feature type="signal peptide" evidence="1">
    <location>
        <begin position="1"/>
        <end position="24"/>
    </location>
</feature>
<name>A0A378NV93_9FIRM</name>
<organism evidence="2 3">
    <name type="scientific">Megamonas hypermegale</name>
    <dbReference type="NCBI Taxonomy" id="158847"/>
    <lineage>
        <taxon>Bacteria</taxon>
        <taxon>Bacillati</taxon>
        <taxon>Bacillota</taxon>
        <taxon>Negativicutes</taxon>
        <taxon>Selenomonadales</taxon>
        <taxon>Selenomonadaceae</taxon>
        <taxon>Megamonas</taxon>
    </lineage>
</organism>
<evidence type="ECO:0000313" key="3">
    <source>
        <dbReference type="Proteomes" id="UP000255234"/>
    </source>
</evidence>
<evidence type="ECO:0008006" key="4">
    <source>
        <dbReference type="Google" id="ProtNLM"/>
    </source>
</evidence>
<protein>
    <recommendedName>
        <fullName evidence="4">KWG Leptospira</fullName>
    </recommendedName>
</protein>
<keyword evidence="1" id="KW-0732">Signal</keyword>
<gene>
    <name evidence="2" type="ORF">NCTC10571_02485</name>
</gene>
<reference evidence="2 3" key="1">
    <citation type="submission" date="2018-06" db="EMBL/GenBank/DDBJ databases">
        <authorList>
            <consortium name="Pathogen Informatics"/>
            <person name="Doyle S."/>
        </authorList>
    </citation>
    <scope>NUCLEOTIDE SEQUENCE [LARGE SCALE GENOMIC DNA]</scope>
    <source>
        <strain evidence="2 3">NCTC10571</strain>
    </source>
</reference>
<dbReference type="RefSeq" id="WP_115152310.1">
    <property type="nucleotide sequence ID" value="NZ_UGPP01000001.1"/>
</dbReference>
<accession>A0A378NV93</accession>
<dbReference type="AlphaFoldDB" id="A0A378NV93"/>
<feature type="chain" id="PRO_5016904271" description="KWG Leptospira" evidence="1">
    <location>
        <begin position="25"/>
        <end position="250"/>
    </location>
</feature>